<evidence type="ECO:0000313" key="3">
    <source>
        <dbReference type="EMBL" id="CAD8254076.1"/>
    </source>
</evidence>
<dbReference type="InterPro" id="IPR001932">
    <property type="entry name" value="PPM-type_phosphatase-like_dom"/>
</dbReference>
<dbReference type="PROSITE" id="PS51746">
    <property type="entry name" value="PPM_2"/>
    <property type="match status" value="1"/>
</dbReference>
<accession>A0A7R9U469</accession>
<proteinExistence type="predicted"/>
<reference evidence="3" key="1">
    <citation type="submission" date="2021-01" db="EMBL/GenBank/DDBJ databases">
        <authorList>
            <person name="Corre E."/>
            <person name="Pelletier E."/>
            <person name="Niang G."/>
            <person name="Scheremetjew M."/>
            <person name="Finn R."/>
            <person name="Kale V."/>
            <person name="Holt S."/>
            <person name="Cochrane G."/>
            <person name="Meng A."/>
            <person name="Brown T."/>
            <person name="Cohen L."/>
        </authorList>
    </citation>
    <scope>NUCLEOTIDE SEQUENCE</scope>
    <source>
        <strain evidence="3">CCMP2078</strain>
    </source>
</reference>
<evidence type="ECO:0000259" key="2">
    <source>
        <dbReference type="PROSITE" id="PS51746"/>
    </source>
</evidence>
<dbReference type="PANTHER" id="PTHR13832">
    <property type="entry name" value="PROTEIN PHOSPHATASE 2C"/>
    <property type="match status" value="1"/>
</dbReference>
<dbReference type="SMART" id="SM00332">
    <property type="entry name" value="PP2Cc"/>
    <property type="match status" value="1"/>
</dbReference>
<dbReference type="SUPFAM" id="SSF81606">
    <property type="entry name" value="PP2C-like"/>
    <property type="match status" value="1"/>
</dbReference>
<dbReference type="AlphaFoldDB" id="A0A7R9U469"/>
<name>A0A7R9U469_9STRA</name>
<organism evidence="3">
    <name type="scientific">Pinguiococcus pyrenoidosus</name>
    <dbReference type="NCBI Taxonomy" id="172671"/>
    <lineage>
        <taxon>Eukaryota</taxon>
        <taxon>Sar</taxon>
        <taxon>Stramenopiles</taxon>
        <taxon>Ochrophyta</taxon>
        <taxon>Pinguiophyceae</taxon>
        <taxon>Pinguiochrysidales</taxon>
        <taxon>Pinguiochrysidaceae</taxon>
        <taxon>Pinguiococcus</taxon>
    </lineage>
</organism>
<dbReference type="InterPro" id="IPR015655">
    <property type="entry name" value="PP2C"/>
</dbReference>
<dbReference type="CDD" id="cd00143">
    <property type="entry name" value="PP2Cc"/>
    <property type="match status" value="1"/>
</dbReference>
<evidence type="ECO:0000256" key="1">
    <source>
        <dbReference type="SAM" id="MobiDB-lite"/>
    </source>
</evidence>
<protein>
    <recommendedName>
        <fullName evidence="2">PPM-type phosphatase domain-containing protein</fullName>
    </recommendedName>
</protein>
<feature type="domain" description="PPM-type phosphatase" evidence="2">
    <location>
        <begin position="56"/>
        <end position="453"/>
    </location>
</feature>
<dbReference type="GO" id="GO:0004722">
    <property type="term" value="F:protein serine/threonine phosphatase activity"/>
    <property type="evidence" value="ECO:0007669"/>
    <property type="project" value="InterPro"/>
</dbReference>
<dbReference type="InterPro" id="IPR036457">
    <property type="entry name" value="PPM-type-like_dom_sf"/>
</dbReference>
<sequence>MASRGALVRQDTLREGEMTMDVENTEEACPEGVIVVPKQPIVDGQKRPTGLALRITCSAETDIGGMRENQDDVYIWKDPAGRGVVLCVFDGHGREVGKVAANAARGFLERWLEENFVEICDGNEIEAFRSMFRGANEAVKSQFRCHYESLGDEIEEAPEGFLLKRRRSYGPWLCVFGGSSFSCVCILEDRILTANVGDSSALMACTHGSMRGVAKFRVADLAEGVAENGRIPAELIVENNDRVVMLTADHSPESPHEFNRMKTSHPHHENEKKPRMQMVYDNIGPDKSNCSEIFRLGDDGQPIVTSNGRYWKNVRQEWACLVATPSYARFHDALAFTRSLGDLHLQSYGVSHMPEIYELNLLELAEAVASAKGSGEQAGFAIVAASDGIWDNWVFSDCMAFVLGDAEKSLFAHGLTGEGNVRANQRLMAENKRRAVENFGSQADNATCALAFLEVIVNDG</sequence>
<dbReference type="Pfam" id="PF00481">
    <property type="entry name" value="PP2C"/>
    <property type="match status" value="1"/>
</dbReference>
<dbReference type="Gene3D" id="3.60.40.10">
    <property type="entry name" value="PPM-type phosphatase domain"/>
    <property type="match status" value="1"/>
</dbReference>
<dbReference type="EMBL" id="HBEA01004693">
    <property type="protein sequence ID" value="CAD8254076.1"/>
    <property type="molecule type" value="Transcribed_RNA"/>
</dbReference>
<dbReference type="PANTHER" id="PTHR13832:SF699">
    <property type="entry name" value="INTEGRIN-LINKED KINASE-ASSOCIATED SERINE_THREONINE PHOSPHATASE 2C"/>
    <property type="match status" value="1"/>
</dbReference>
<feature type="region of interest" description="Disordered" evidence="1">
    <location>
        <begin position="251"/>
        <end position="271"/>
    </location>
</feature>
<gene>
    <name evidence="3" type="ORF">PPYR1160_LOCUS3568</name>
</gene>